<proteinExistence type="predicted"/>
<keyword evidence="3" id="KW-1185">Reference proteome</keyword>
<dbReference type="Proteomes" id="UP000552644">
    <property type="component" value="Unassembled WGS sequence"/>
</dbReference>
<name>A0A7W7QK19_9ACTN</name>
<evidence type="ECO:0000313" key="2">
    <source>
        <dbReference type="EMBL" id="MBB4915055.1"/>
    </source>
</evidence>
<dbReference type="AlphaFoldDB" id="A0A7W7QK19"/>
<accession>A0A7W7QK19</accession>
<protein>
    <submittedName>
        <fullName evidence="2">Uncharacterized protein</fullName>
    </submittedName>
</protein>
<comment type="caution">
    <text evidence="2">The sequence shown here is derived from an EMBL/GenBank/DDBJ whole genome shotgun (WGS) entry which is preliminary data.</text>
</comment>
<feature type="region of interest" description="Disordered" evidence="1">
    <location>
        <begin position="1"/>
        <end position="61"/>
    </location>
</feature>
<sequence>MTRDDQERQAPGSASPSPFAEPGHAASSASRRQAETPTRASGDGQPPTPPRKRTKKPTDRIRFAVRIDQQLNARLTYACEKTGGGPQHVIEIALNAYFEALGIPAVPPVTDERPVRERTPKKRSKGHAYLDLVPIGIRLLPLTDARLTYACEYLVMGPQDMVGVALNAHFMRLGIPLDAASGYTHEFVPGETKRPVE</sequence>
<gene>
    <name evidence="2" type="ORF">FHS44_002140</name>
</gene>
<evidence type="ECO:0000313" key="3">
    <source>
        <dbReference type="Proteomes" id="UP000552644"/>
    </source>
</evidence>
<reference evidence="2 3" key="1">
    <citation type="submission" date="2020-08" db="EMBL/GenBank/DDBJ databases">
        <title>Genomic Encyclopedia of Type Strains, Phase III (KMG-III): the genomes of soil and plant-associated and newly described type strains.</title>
        <authorList>
            <person name="Whitman W."/>
        </authorList>
    </citation>
    <scope>NUCLEOTIDE SEQUENCE [LARGE SCALE GENOMIC DNA]</scope>
    <source>
        <strain evidence="2 3">CECT 8840</strain>
    </source>
</reference>
<evidence type="ECO:0000256" key="1">
    <source>
        <dbReference type="SAM" id="MobiDB-lite"/>
    </source>
</evidence>
<dbReference type="RefSeq" id="WP_184713772.1">
    <property type="nucleotide sequence ID" value="NZ_JACHJP010000002.1"/>
</dbReference>
<feature type="compositionally biased region" description="Polar residues" evidence="1">
    <location>
        <begin position="27"/>
        <end position="39"/>
    </location>
</feature>
<dbReference type="EMBL" id="JACHJP010000002">
    <property type="protein sequence ID" value="MBB4915055.1"/>
    <property type="molecule type" value="Genomic_DNA"/>
</dbReference>
<organism evidence="2 3">
    <name type="scientific">Streptosporangium saharense</name>
    <dbReference type="NCBI Taxonomy" id="1706840"/>
    <lineage>
        <taxon>Bacteria</taxon>
        <taxon>Bacillati</taxon>
        <taxon>Actinomycetota</taxon>
        <taxon>Actinomycetes</taxon>
        <taxon>Streptosporangiales</taxon>
        <taxon>Streptosporangiaceae</taxon>
        <taxon>Streptosporangium</taxon>
    </lineage>
</organism>